<dbReference type="InterPro" id="IPR001633">
    <property type="entry name" value="EAL_dom"/>
</dbReference>
<dbReference type="SMART" id="SM00267">
    <property type="entry name" value="GGDEF"/>
    <property type="match status" value="1"/>
</dbReference>
<evidence type="ECO:0000259" key="6">
    <source>
        <dbReference type="PROSITE" id="PS50883"/>
    </source>
</evidence>
<dbReference type="InterPro" id="IPR011006">
    <property type="entry name" value="CheY-like_superfamily"/>
</dbReference>
<feature type="modified residue" description="4-aspartylphosphate" evidence="3">
    <location>
        <position position="55"/>
    </location>
</feature>
<dbReference type="CDD" id="cd01949">
    <property type="entry name" value="GGDEF"/>
    <property type="match status" value="1"/>
</dbReference>
<dbReference type="GO" id="GO:0006355">
    <property type="term" value="P:regulation of DNA-templated transcription"/>
    <property type="evidence" value="ECO:0007669"/>
    <property type="project" value="InterPro"/>
</dbReference>
<dbReference type="PROSITE" id="PS50883">
    <property type="entry name" value="EAL"/>
    <property type="match status" value="1"/>
</dbReference>
<dbReference type="NCBIfam" id="TIGR00229">
    <property type="entry name" value="sensory_box"/>
    <property type="match status" value="1"/>
</dbReference>
<dbReference type="SUPFAM" id="SSF52172">
    <property type="entry name" value="CheY-like"/>
    <property type="match status" value="1"/>
</dbReference>
<keyword evidence="3" id="KW-0597">Phosphoprotein</keyword>
<dbReference type="InterPro" id="IPR000160">
    <property type="entry name" value="GGDEF_dom"/>
</dbReference>
<dbReference type="SMART" id="SM00091">
    <property type="entry name" value="PAS"/>
    <property type="match status" value="1"/>
</dbReference>
<evidence type="ECO:0000259" key="7">
    <source>
        <dbReference type="PROSITE" id="PS50887"/>
    </source>
</evidence>
<dbReference type="CDD" id="cd00130">
    <property type="entry name" value="PAS"/>
    <property type="match status" value="1"/>
</dbReference>
<proteinExistence type="predicted"/>
<evidence type="ECO:0000256" key="2">
    <source>
        <dbReference type="ARBA" id="ARBA00022636"/>
    </source>
</evidence>
<gene>
    <name evidence="8" type="ORF">HQ497_13755</name>
</gene>
<dbReference type="SUPFAM" id="SSF55073">
    <property type="entry name" value="Nucleotide cyclase"/>
    <property type="match status" value="1"/>
</dbReference>
<dbReference type="Gene3D" id="3.20.20.450">
    <property type="entry name" value="EAL domain"/>
    <property type="match status" value="1"/>
</dbReference>
<dbReference type="PROSITE" id="PS50112">
    <property type="entry name" value="PAS"/>
    <property type="match status" value="1"/>
</dbReference>
<dbReference type="CDD" id="cd01948">
    <property type="entry name" value="EAL"/>
    <property type="match status" value="1"/>
</dbReference>
<dbReference type="EMBL" id="JABMOJ010000518">
    <property type="protein sequence ID" value="NQV66421.1"/>
    <property type="molecule type" value="Genomic_DNA"/>
</dbReference>
<dbReference type="SMART" id="SM00052">
    <property type="entry name" value="EAL"/>
    <property type="match status" value="1"/>
</dbReference>
<evidence type="ECO:0000256" key="3">
    <source>
        <dbReference type="PROSITE-ProRule" id="PRU00169"/>
    </source>
</evidence>
<evidence type="ECO:0000313" key="9">
    <source>
        <dbReference type="Proteomes" id="UP000754644"/>
    </source>
</evidence>
<evidence type="ECO:0000259" key="4">
    <source>
        <dbReference type="PROSITE" id="PS50110"/>
    </source>
</evidence>
<dbReference type="Pfam" id="PF00990">
    <property type="entry name" value="GGDEF"/>
    <property type="match status" value="1"/>
</dbReference>
<dbReference type="GO" id="GO:0071111">
    <property type="term" value="F:cyclic-guanylate-specific phosphodiesterase activity"/>
    <property type="evidence" value="ECO:0007669"/>
    <property type="project" value="UniProtKB-EC"/>
</dbReference>
<dbReference type="InterPro" id="IPR035919">
    <property type="entry name" value="EAL_sf"/>
</dbReference>
<dbReference type="EC" id="3.1.4.52" evidence="1"/>
<dbReference type="Pfam" id="PF00072">
    <property type="entry name" value="Response_reg"/>
    <property type="match status" value="1"/>
</dbReference>
<dbReference type="Proteomes" id="UP000754644">
    <property type="component" value="Unassembled WGS sequence"/>
</dbReference>
<dbReference type="CDD" id="cd17534">
    <property type="entry name" value="REC_DC-like"/>
    <property type="match status" value="1"/>
</dbReference>
<dbReference type="Gene3D" id="3.30.70.270">
    <property type="match status" value="1"/>
</dbReference>
<dbReference type="InterPro" id="IPR013767">
    <property type="entry name" value="PAS_fold"/>
</dbReference>
<dbReference type="PROSITE" id="PS50887">
    <property type="entry name" value="GGDEF"/>
    <property type="match status" value="1"/>
</dbReference>
<dbReference type="InterPro" id="IPR043128">
    <property type="entry name" value="Rev_trsase/Diguanyl_cyclase"/>
</dbReference>
<feature type="domain" description="GGDEF" evidence="7">
    <location>
        <begin position="291"/>
        <end position="424"/>
    </location>
</feature>
<dbReference type="Gene3D" id="3.30.450.20">
    <property type="entry name" value="PAS domain"/>
    <property type="match status" value="1"/>
</dbReference>
<dbReference type="PROSITE" id="PS50110">
    <property type="entry name" value="RESPONSE_REGULATORY"/>
    <property type="match status" value="1"/>
</dbReference>
<dbReference type="SUPFAM" id="SSF55785">
    <property type="entry name" value="PYP-like sensor domain (PAS domain)"/>
    <property type="match status" value="1"/>
</dbReference>
<reference evidence="8" key="1">
    <citation type="submission" date="2020-05" db="EMBL/GenBank/DDBJ databases">
        <title>Sulfur intermediates as new biogeochemical hubs in an aquatic model microbial ecosystem.</title>
        <authorList>
            <person name="Vigneron A."/>
        </authorList>
    </citation>
    <scope>NUCLEOTIDE SEQUENCE</scope>
    <source>
        <strain evidence="8">Bin.250</strain>
    </source>
</reference>
<sequence length="693" mass="76720">MSKKTLVVVEDEILVARDIKARLTRMGFEVLATASRGEEAVEKVLRLRPDLVLMDINIKGALDGVEAAVNIRAQYDVPVIFCTAYSNAETLERAKRADPYGYVLKPFDNRELEIHIEMALYKHVMEKDLADTRRQLDATLSNVSDGVISADLNGQILMLNPVAEALMGWTQEEARASTLTEVLRLLPFSPEGAAFDLVELSRSVSPDRRCRQRVRNKQGGVLPVEIAVSINGSLDADLMVITFRDISQQLDYEEEIRRSAFFDPLTGLPNRALFMDHLGIALLRRSGSDQALFAVMFIGLDDFSAITSGLGHEQGDQVLREIGERIASTVGTKDTVSRFTGDKFALLLDPVDTAAEAIEVCRNIQAAIRLPLSVQGTTMDLSASIGIVLHHDGYHTTAEIIRDADNAIHRAKLEGAGSQVMFDSHMYETALTFLELKSGMEQALLDEAFEIYYQPIVDAITEKMVCMEALVRWRHPTRGIISPTDFIPIAEKTGLIVLLGEFVLRAVCQQLRSWQLAGCQGFQVAVNLSARQFDGHLVELVRDVVRETGISPSALILEITEGVVMQDVERTIVILKELHAMGIGISIDDFGTGYSSLAYLNRLPLNTLKIDQSFIQNITTSADGREITRAIIALGHNLNLKVLAEGVETNEQLQWLKSSGCDYIQGYYYCRPLPAAQLLLELHRRNLLVGPAA</sequence>
<dbReference type="AlphaFoldDB" id="A0A973AB60"/>
<dbReference type="Pfam" id="PF00989">
    <property type="entry name" value="PAS"/>
    <property type="match status" value="1"/>
</dbReference>
<dbReference type="NCBIfam" id="TIGR00254">
    <property type="entry name" value="GGDEF"/>
    <property type="match status" value="1"/>
</dbReference>
<dbReference type="InterPro" id="IPR035965">
    <property type="entry name" value="PAS-like_dom_sf"/>
</dbReference>
<feature type="domain" description="Response regulatory" evidence="4">
    <location>
        <begin position="5"/>
        <end position="120"/>
    </location>
</feature>
<evidence type="ECO:0000313" key="8">
    <source>
        <dbReference type="EMBL" id="NQV66421.1"/>
    </source>
</evidence>
<feature type="domain" description="PAS" evidence="5">
    <location>
        <begin position="132"/>
        <end position="173"/>
    </location>
</feature>
<feature type="domain" description="EAL" evidence="6">
    <location>
        <begin position="433"/>
        <end position="686"/>
    </location>
</feature>
<dbReference type="PANTHER" id="PTHR44757:SF2">
    <property type="entry name" value="BIOFILM ARCHITECTURE MAINTENANCE PROTEIN MBAA"/>
    <property type="match status" value="1"/>
</dbReference>
<evidence type="ECO:0000259" key="5">
    <source>
        <dbReference type="PROSITE" id="PS50112"/>
    </source>
</evidence>
<dbReference type="GO" id="GO:0000160">
    <property type="term" value="P:phosphorelay signal transduction system"/>
    <property type="evidence" value="ECO:0007669"/>
    <property type="project" value="InterPro"/>
</dbReference>
<dbReference type="InterPro" id="IPR000014">
    <property type="entry name" value="PAS"/>
</dbReference>
<dbReference type="InterPro" id="IPR052155">
    <property type="entry name" value="Biofilm_reg_signaling"/>
</dbReference>
<dbReference type="SUPFAM" id="SSF141868">
    <property type="entry name" value="EAL domain-like"/>
    <property type="match status" value="1"/>
</dbReference>
<accession>A0A973AB60</accession>
<dbReference type="Gene3D" id="3.40.50.2300">
    <property type="match status" value="1"/>
</dbReference>
<dbReference type="PANTHER" id="PTHR44757">
    <property type="entry name" value="DIGUANYLATE CYCLASE DGCP"/>
    <property type="match status" value="1"/>
</dbReference>
<dbReference type="SMART" id="SM00448">
    <property type="entry name" value="REC"/>
    <property type="match status" value="1"/>
</dbReference>
<comment type="caution">
    <text evidence="8">The sequence shown here is derived from an EMBL/GenBank/DDBJ whole genome shotgun (WGS) entry which is preliminary data.</text>
</comment>
<dbReference type="InterPro" id="IPR029787">
    <property type="entry name" value="Nucleotide_cyclase"/>
</dbReference>
<name>A0A973AB60_9GAMM</name>
<keyword evidence="2" id="KW-0973">c-di-GMP</keyword>
<organism evidence="8 9">
    <name type="scientific">SAR86 cluster bacterium</name>
    <dbReference type="NCBI Taxonomy" id="2030880"/>
    <lineage>
        <taxon>Bacteria</taxon>
        <taxon>Pseudomonadati</taxon>
        <taxon>Pseudomonadota</taxon>
        <taxon>Gammaproteobacteria</taxon>
        <taxon>SAR86 cluster</taxon>
    </lineage>
</organism>
<dbReference type="FunFam" id="3.20.20.450:FF:000001">
    <property type="entry name" value="Cyclic di-GMP phosphodiesterase yahA"/>
    <property type="match status" value="1"/>
</dbReference>
<dbReference type="Pfam" id="PF00563">
    <property type="entry name" value="EAL"/>
    <property type="match status" value="1"/>
</dbReference>
<protein>
    <recommendedName>
        <fullName evidence="1">cyclic-guanylate-specific phosphodiesterase</fullName>
        <ecNumber evidence="1">3.1.4.52</ecNumber>
    </recommendedName>
</protein>
<dbReference type="InterPro" id="IPR001789">
    <property type="entry name" value="Sig_transdc_resp-reg_receiver"/>
</dbReference>
<evidence type="ECO:0000256" key="1">
    <source>
        <dbReference type="ARBA" id="ARBA00012282"/>
    </source>
</evidence>